<evidence type="ECO:0000313" key="2">
    <source>
        <dbReference type="EMBL" id="SUS04168.1"/>
    </source>
</evidence>
<dbReference type="EMBL" id="UIDG01000024">
    <property type="protein sequence ID" value="SUS04168.1"/>
    <property type="molecule type" value="Genomic_DNA"/>
</dbReference>
<dbReference type="AlphaFoldDB" id="A0A380TAL5"/>
<reference evidence="2" key="1">
    <citation type="submission" date="2018-07" db="EMBL/GenBank/DDBJ databases">
        <authorList>
            <person name="Quirk P.G."/>
            <person name="Krulwich T.A."/>
        </authorList>
    </citation>
    <scope>NUCLEOTIDE SEQUENCE</scope>
</reference>
<name>A0A380TAL5_9ZZZZ</name>
<gene>
    <name evidence="2" type="ORF">DF3PB_120021</name>
</gene>
<evidence type="ECO:0000256" key="1">
    <source>
        <dbReference type="SAM" id="MobiDB-lite"/>
    </source>
</evidence>
<accession>A0A380TAL5</accession>
<dbReference type="InterPro" id="IPR027417">
    <property type="entry name" value="P-loop_NTPase"/>
</dbReference>
<dbReference type="PANTHER" id="PTHR35894">
    <property type="entry name" value="GENERAL SECRETION PATHWAY PROTEIN A-RELATED"/>
    <property type="match status" value="1"/>
</dbReference>
<proteinExistence type="predicted"/>
<feature type="compositionally biased region" description="Polar residues" evidence="1">
    <location>
        <begin position="331"/>
        <end position="366"/>
    </location>
</feature>
<dbReference type="PANTHER" id="PTHR35894:SF1">
    <property type="entry name" value="PHOSPHORIBULOKINASE _ URIDINE KINASE FAMILY"/>
    <property type="match status" value="1"/>
</dbReference>
<evidence type="ECO:0008006" key="3">
    <source>
        <dbReference type="Google" id="ProtNLM"/>
    </source>
</evidence>
<sequence length="510" mass="53614">MFFRTFALNEDAFARECDPRFIFPSKPFRDVYARLLHEIEAGSGALLLIGAPGVGKTTLLRQLGENLEAWRWSVRWGAVHVPASQIAPDPPGGDADGHAGKPAAGSPPRPTAVIVDAADDLSDAALQQICRSAMIHRPAEVLLLAGTEALVDKLACSPHGFAFRLIRMRCLPDEDIPSYVRHRLTTAGSPGSDVFTPQALDVLADYSRGIPGTINRIAVASLLLADVEGLKRVDAAFVHEAAGDLGIGGSARTSAAPDVSPSGRRKDRSGEQTLAVPRDEANPVVPQEIAVGHIPAVRRWRLGAAGVAGATVLAVSLAYFGKQPAAWLSPDTISSAPEQAPDTSSQAVATRDTLSLPSRDGGSSSMPLDFRESPNENPESIPGERDADNKRTSAQASQEAGKGTAEEVLSSAELVDDALGEGDTLAARGDIAGARLYYELASRHGSSEATRKLAQSYDPLFLQGAQVSGLRPDVGKAIGGYAAAVARGDREAADRLTALRHEVGEAAADR</sequence>
<feature type="region of interest" description="Disordered" evidence="1">
    <location>
        <begin position="249"/>
        <end position="281"/>
    </location>
</feature>
<feature type="region of interest" description="Disordered" evidence="1">
    <location>
        <begin position="85"/>
        <end position="111"/>
    </location>
</feature>
<feature type="region of interest" description="Disordered" evidence="1">
    <location>
        <begin position="331"/>
        <end position="407"/>
    </location>
</feature>
<protein>
    <recommendedName>
        <fullName evidence="3">AAA+ ATPase domain-containing protein</fullName>
    </recommendedName>
</protein>
<dbReference type="InterPro" id="IPR052026">
    <property type="entry name" value="ExeA_AAA_ATPase_DNA-bind"/>
</dbReference>
<feature type="compositionally biased region" description="Basic and acidic residues" evidence="1">
    <location>
        <begin position="382"/>
        <end position="391"/>
    </location>
</feature>
<organism evidence="2">
    <name type="scientific">metagenome</name>
    <dbReference type="NCBI Taxonomy" id="256318"/>
    <lineage>
        <taxon>unclassified sequences</taxon>
        <taxon>metagenomes</taxon>
    </lineage>
</organism>
<dbReference type="SUPFAM" id="SSF52540">
    <property type="entry name" value="P-loop containing nucleoside triphosphate hydrolases"/>
    <property type="match status" value="1"/>
</dbReference>